<name>A0A419EXM6_9BACT</name>
<sequence length="403" mass="45591">MSDFYQTGVVSTLHRLGEPKVEELELDLERYSRQRPIALVLPVTFSDLHAPACKNIFKELRNVNYISEFVVTLGAANKKSQFEQAKKLVSALPSNHALVWCNGPQMTKLYKLLEKYELDVGGDGKGRSAWTAYGYVIAKGVCDVIALHDCDIVNYSRDLLGRLCYPCTNPSMDYEFCKGFYSRVTDRMHGRVTRLFVLPIVRSLIKILGYLPFLEYLNSFRYPLAGEFSMLTDIARVNRVPGDWGLEVGTLAEVYRNCSIKRICQSNLCENYEHKHQPLSPQDPGKGLLKMSIDIGKVLFRTLSSEGVVFSQAFFKTLIATYLRMAQDTVKRYHDDAMINKLNFDMHSEVTAVEAFTHGIEISGTTFLKDPLGAPQIPNWSRVTSAIPDFLDKLLEAVREDNA</sequence>
<dbReference type="SUPFAM" id="SSF53448">
    <property type="entry name" value="Nucleotide-diphospho-sugar transferases"/>
    <property type="match status" value="1"/>
</dbReference>
<dbReference type="InterPro" id="IPR029044">
    <property type="entry name" value="Nucleotide-diphossugar_trans"/>
</dbReference>
<accession>A0A419EXM6</accession>
<dbReference type="Gene3D" id="3.90.550.10">
    <property type="entry name" value="Spore Coat Polysaccharide Biosynthesis Protein SpsA, Chain A"/>
    <property type="match status" value="1"/>
</dbReference>
<evidence type="ECO:0000313" key="2">
    <source>
        <dbReference type="Proteomes" id="UP000285961"/>
    </source>
</evidence>
<protein>
    <submittedName>
        <fullName evidence="1">Glycosyl transferase</fullName>
    </submittedName>
</protein>
<organism evidence="1 2">
    <name type="scientific">Candidatus Abyssobacteria bacterium SURF_17</name>
    <dbReference type="NCBI Taxonomy" id="2093361"/>
    <lineage>
        <taxon>Bacteria</taxon>
        <taxon>Pseudomonadati</taxon>
        <taxon>Candidatus Hydrogenedentota</taxon>
        <taxon>Candidatus Abyssobacteria</taxon>
    </lineage>
</organism>
<reference evidence="1 2" key="1">
    <citation type="journal article" date="2017" name="ISME J.">
        <title>Energy and carbon metabolisms in a deep terrestrial subsurface fluid microbial community.</title>
        <authorList>
            <person name="Momper L."/>
            <person name="Jungbluth S.P."/>
            <person name="Lee M.D."/>
            <person name="Amend J.P."/>
        </authorList>
    </citation>
    <scope>NUCLEOTIDE SEQUENCE [LARGE SCALE GENOMIC DNA]</scope>
    <source>
        <strain evidence="1">SURF_17</strain>
    </source>
</reference>
<gene>
    <name evidence="1" type="ORF">C4532_10595</name>
</gene>
<comment type="caution">
    <text evidence="1">The sequence shown here is derived from an EMBL/GenBank/DDBJ whole genome shotgun (WGS) entry which is preliminary data.</text>
</comment>
<dbReference type="GO" id="GO:0016740">
    <property type="term" value="F:transferase activity"/>
    <property type="evidence" value="ECO:0007669"/>
    <property type="project" value="UniProtKB-KW"/>
</dbReference>
<dbReference type="AlphaFoldDB" id="A0A419EXM6"/>
<evidence type="ECO:0000313" key="1">
    <source>
        <dbReference type="EMBL" id="RJP69586.1"/>
    </source>
</evidence>
<dbReference type="EMBL" id="QZKI01000080">
    <property type="protein sequence ID" value="RJP69586.1"/>
    <property type="molecule type" value="Genomic_DNA"/>
</dbReference>
<proteinExistence type="predicted"/>
<dbReference type="Proteomes" id="UP000285961">
    <property type="component" value="Unassembled WGS sequence"/>
</dbReference>
<keyword evidence="1" id="KW-0808">Transferase</keyword>